<dbReference type="Gene3D" id="3.30.559.10">
    <property type="entry name" value="Chloramphenicol acetyltransferase-like domain"/>
    <property type="match status" value="3"/>
</dbReference>
<evidence type="ECO:0000259" key="12">
    <source>
        <dbReference type="PROSITE" id="PS50075"/>
    </source>
</evidence>
<dbReference type="InterPro" id="IPR001242">
    <property type="entry name" value="Condensation_dom"/>
</dbReference>
<comment type="cofactor">
    <cofactor evidence="1">
        <name>pantetheine 4'-phosphate</name>
        <dbReference type="ChEBI" id="CHEBI:47942"/>
    </cofactor>
</comment>
<dbReference type="InterPro" id="IPR036736">
    <property type="entry name" value="ACP-like_sf"/>
</dbReference>
<dbReference type="InterPro" id="IPR029479">
    <property type="entry name" value="Nitroreductase"/>
</dbReference>
<dbReference type="InterPro" id="IPR000415">
    <property type="entry name" value="Nitroreductase-like"/>
</dbReference>
<dbReference type="InterPro" id="IPR009081">
    <property type="entry name" value="PP-bd_ACP"/>
</dbReference>
<evidence type="ECO:0000256" key="11">
    <source>
        <dbReference type="SAM" id="MobiDB-lite"/>
    </source>
</evidence>
<proteinExistence type="inferred from homology"/>
<evidence type="ECO:0000256" key="7">
    <source>
        <dbReference type="ARBA" id="ARBA00022598"/>
    </source>
</evidence>
<dbReference type="PROSITE" id="PS00012">
    <property type="entry name" value="PHOSPHOPANTETHEINE"/>
    <property type="match status" value="1"/>
</dbReference>
<dbReference type="SUPFAM" id="SSF56801">
    <property type="entry name" value="Acetyl-CoA synthetase-like"/>
    <property type="match status" value="2"/>
</dbReference>
<evidence type="ECO:0000313" key="14">
    <source>
        <dbReference type="Proteomes" id="UP001304298"/>
    </source>
</evidence>
<dbReference type="NCBIfam" id="TIGR03605">
    <property type="entry name" value="antibiot_sagB"/>
    <property type="match status" value="1"/>
</dbReference>
<feature type="domain" description="Carrier" evidence="12">
    <location>
        <begin position="2303"/>
        <end position="2377"/>
    </location>
</feature>
<dbReference type="SUPFAM" id="SSF47336">
    <property type="entry name" value="ACP-like"/>
    <property type="match status" value="2"/>
</dbReference>
<dbReference type="InterPro" id="IPR020806">
    <property type="entry name" value="PKS_PP-bd"/>
</dbReference>
<feature type="region of interest" description="Disordered" evidence="11">
    <location>
        <begin position="1228"/>
        <end position="1252"/>
    </location>
</feature>
<dbReference type="EMBL" id="JAYFSI010000002">
    <property type="protein sequence ID" value="MEA5360345.1"/>
    <property type="molecule type" value="Genomic_DNA"/>
</dbReference>
<dbReference type="Gene3D" id="3.30.559.30">
    <property type="entry name" value="Nonribosomal peptide synthetase, condensation domain"/>
    <property type="match status" value="3"/>
</dbReference>
<dbReference type="InterPro" id="IPR023213">
    <property type="entry name" value="CAT-like_dom_sf"/>
</dbReference>
<dbReference type="Gene3D" id="3.40.109.10">
    <property type="entry name" value="NADH Oxidase"/>
    <property type="match status" value="1"/>
</dbReference>
<evidence type="ECO:0000256" key="3">
    <source>
        <dbReference type="ARBA" id="ARBA00007380"/>
    </source>
</evidence>
<dbReference type="InterPro" id="IPR020845">
    <property type="entry name" value="AMP-binding_CS"/>
</dbReference>
<dbReference type="PANTHER" id="PTHR45527">
    <property type="entry name" value="NONRIBOSOMAL PEPTIDE SYNTHETASE"/>
    <property type="match status" value="1"/>
</dbReference>
<dbReference type="Gene3D" id="1.10.1200.10">
    <property type="entry name" value="ACP-like"/>
    <property type="match status" value="2"/>
</dbReference>
<keyword evidence="9" id="KW-0045">Antibiotic biosynthesis</keyword>
<accession>A0ABU5R2B7</accession>
<dbReference type="Pfam" id="PF00668">
    <property type="entry name" value="Condensation"/>
    <property type="match status" value="3"/>
</dbReference>
<dbReference type="Pfam" id="PF00501">
    <property type="entry name" value="AMP-binding"/>
    <property type="match status" value="2"/>
</dbReference>
<protein>
    <recommendedName>
        <fullName evidence="4">Phenyloxazoline synthase MbtB</fullName>
    </recommendedName>
    <alternativeName>
        <fullName evidence="10">Mycobactin synthetase protein B</fullName>
    </alternativeName>
</protein>
<feature type="domain" description="Carrier" evidence="12">
    <location>
        <begin position="1249"/>
        <end position="1323"/>
    </location>
</feature>
<evidence type="ECO:0000313" key="13">
    <source>
        <dbReference type="EMBL" id="MEA5360345.1"/>
    </source>
</evidence>
<dbReference type="InterPro" id="IPR000873">
    <property type="entry name" value="AMP-dep_synth/lig_dom"/>
</dbReference>
<keyword evidence="6" id="KW-0597">Phosphoprotein</keyword>
<dbReference type="Pfam" id="PF13193">
    <property type="entry name" value="AMP-binding_C"/>
    <property type="match status" value="1"/>
</dbReference>
<organism evidence="13 14">
    <name type="scientific">Amycolatopsis heterodermiae</name>
    <dbReference type="NCBI Taxonomy" id="3110235"/>
    <lineage>
        <taxon>Bacteria</taxon>
        <taxon>Bacillati</taxon>
        <taxon>Actinomycetota</taxon>
        <taxon>Actinomycetes</taxon>
        <taxon>Pseudonocardiales</taxon>
        <taxon>Pseudonocardiaceae</taxon>
        <taxon>Amycolatopsis</taxon>
    </lineage>
</organism>
<dbReference type="CDD" id="cd19531">
    <property type="entry name" value="LCL_NRPS-like"/>
    <property type="match status" value="1"/>
</dbReference>
<dbReference type="InterPro" id="IPR042099">
    <property type="entry name" value="ANL_N_sf"/>
</dbReference>
<dbReference type="Gene3D" id="3.30.300.30">
    <property type="match status" value="3"/>
</dbReference>
<dbReference type="InterPro" id="IPR006162">
    <property type="entry name" value="Ppantetheine_attach_site"/>
</dbReference>
<keyword evidence="5" id="KW-0596">Phosphopantetheine</keyword>
<dbReference type="SMART" id="SM00823">
    <property type="entry name" value="PKS_PP"/>
    <property type="match status" value="2"/>
</dbReference>
<comment type="similarity">
    <text evidence="3">Belongs to the ATP-dependent AMP-binding enzyme family. MbtB subfamily.</text>
</comment>
<evidence type="ECO:0000256" key="2">
    <source>
        <dbReference type="ARBA" id="ARBA00005102"/>
    </source>
</evidence>
<keyword evidence="8" id="KW-0677">Repeat</keyword>
<evidence type="ECO:0000256" key="4">
    <source>
        <dbReference type="ARBA" id="ARBA00016743"/>
    </source>
</evidence>
<evidence type="ECO:0000256" key="5">
    <source>
        <dbReference type="ARBA" id="ARBA00022450"/>
    </source>
</evidence>
<keyword evidence="14" id="KW-1185">Reference proteome</keyword>
<dbReference type="SUPFAM" id="SSF52777">
    <property type="entry name" value="CoA-dependent acyltransferases"/>
    <property type="match status" value="6"/>
</dbReference>
<dbReference type="Pfam" id="PF00881">
    <property type="entry name" value="Nitroreductase"/>
    <property type="match status" value="1"/>
</dbReference>
<dbReference type="InterPro" id="IPR045851">
    <property type="entry name" value="AMP-bd_C_sf"/>
</dbReference>
<keyword evidence="7" id="KW-0436">Ligase</keyword>
<comment type="caution">
    <text evidence="13">The sequence shown here is derived from an EMBL/GenBank/DDBJ whole genome shotgun (WGS) entry which is preliminary data.</text>
</comment>
<dbReference type="InterPro" id="IPR025110">
    <property type="entry name" value="AMP-bd_C"/>
</dbReference>
<dbReference type="InterPro" id="IPR057737">
    <property type="entry name" value="Condensation_MtbB-like"/>
</dbReference>
<evidence type="ECO:0000256" key="9">
    <source>
        <dbReference type="ARBA" id="ARBA00023194"/>
    </source>
</evidence>
<dbReference type="CDD" id="cd19535">
    <property type="entry name" value="Cyc_NRPS"/>
    <property type="match status" value="1"/>
</dbReference>
<dbReference type="RefSeq" id="WP_323326403.1">
    <property type="nucleotide sequence ID" value="NZ_JAYFSI010000002.1"/>
</dbReference>
<evidence type="ECO:0000256" key="8">
    <source>
        <dbReference type="ARBA" id="ARBA00022737"/>
    </source>
</evidence>
<reference evidence="13 14" key="1">
    <citation type="submission" date="2023-12" db="EMBL/GenBank/DDBJ databases">
        <title>Amycolatopsis sp. V23-08.</title>
        <authorList>
            <person name="Somphong A."/>
        </authorList>
    </citation>
    <scope>NUCLEOTIDE SEQUENCE [LARGE SCALE GENOMIC DNA]</scope>
    <source>
        <strain evidence="13 14">V23-08</strain>
    </source>
</reference>
<name>A0ABU5R2B7_9PSEU</name>
<dbReference type="NCBIfam" id="TIGR01733">
    <property type="entry name" value="AA-adenyl-dom"/>
    <property type="match status" value="2"/>
</dbReference>
<dbReference type="InterPro" id="IPR010060">
    <property type="entry name" value="NRPS_synth"/>
</dbReference>
<evidence type="ECO:0000256" key="1">
    <source>
        <dbReference type="ARBA" id="ARBA00001957"/>
    </source>
</evidence>
<gene>
    <name evidence="13" type="ORF">VA596_12430</name>
</gene>
<dbReference type="Gene3D" id="3.40.50.12780">
    <property type="entry name" value="N-terminal domain of ligase-like"/>
    <property type="match status" value="2"/>
</dbReference>
<sequence length="2858" mass="310652">MTQLSSLPVAPGQPDRPEGGLVPDPANAHEPFPLTDLQQAYYVGRSGAFALGNNGIHGWLEVVCHNLDHDRLERAWNQVLRWHPMLRAVTEDGQTQRVLPVTEYRMERLDLRALDAATREARLAALREEQSHFRYDPARWPLFRILLCDVPAEDGRATTVVLASFDGQNLDLWSLQKIFDDWVEGYEDPDAQRPPVPVTYRDYALAVTALKETEEYRRSLAYWRERMAELPDAPSIPLVRAFESVDKPHYARHAAVVPEPEWSAIKANARRHGVTTSTVLLAAYCEVLHAWSGDERFTVNVTMSNRLPLHPRIEEVAGNFSSVVLLDVDHGAGADFAERATTIQKRLWHDFDHRIASGVPAIRELARLRGTPDGLLFPFVYTNIVGTSTYRALERLGRLENLVSMTPQVALDQQVMESGGALQLSWDHVEQLFPEGMVADMFGAYRQLLRLLKDERQWRAGSFPLVPRAQLTRRNAVNATARPVPDVLPHQLFERRAAAHGDRAAVVWAGGGLSYAELDRAANRVGHVLRRHGAKPDLAVPVLLRKGFRQVVAVYGTLKSGAAYAPVDAEAPDERIAFLLDRLDSPVVLTEHLPGREITWPEGVTPVFLDDLLAAGAAAGEEEPLPAVQTADDLAYVLHTSGSTGRPKGVMIETGGVVNRITDLAERFALTEDDRCLGVTALHHDMSVFDILAVLAAAGGCLVLPAADETREPAAWARLIAEHRVTVWNSVPAFLEMLVLAHEQRPAGPDALASLRLVLLGGDFIPLALPDRLRALAPGAAVHSVGGPTETTIMDIAHEVGEIDPAWRSIPYGTPMANRTYQVFNERMEPCPVWVPGELCLAGEGLARGYWRDDELTAAAFVTHPRSGVRYYRSGDFGRYLPDGTLEILGRRDQQVKIRGQRIELEEISGCLTEHPDVRQALVTTSVEEGRVGASRLHAYVVLTGSGPSLAAAQAFDPADEVELNPFERLEFKLRHPGVRKDVADRPAVDFAPAADGGPERRSVRRYLPAPVPAAQLGELLACLSSRTEPDQPFPRYQYPSGGNLYPVQAYVYVAPGRVEGVAPGLHYYRPDTHSLVSLDEDAVLPEDIHAELNRAMFAASAFSVFLVARMSAVTPLYGSLADDLVLLEAGYLGQLLMTRAAATGLGLCPIGGVDFERVRPGCRLLDDDRLVHSLVGGVPDPVAPPPPAAPEEAPGLLLDYLATRLPGHLVPDTITVLDRFPLSPNGKIDRRALPDPAGAEPAEVTDAGERSPVEKVVAAAWTEVLGREPGRHDNFFRRGGDSLSATRLAVRLGELLGRDVPVRALFEHPTVAGLGAVLGEAGGPAVAALPLGPVERAERPPLSRQQQRLWYIDRIAEDGAYNNPMAFRLRGPLDRAALGRTLTEIVRRHEALRTSFPARDGLPYQVVAPPAELPVAVVDVSGAPDAEEQARQLVESGIGERFDIESGPLLRALLVQVGADDHLLSLDVHHIVCDYWSFSVFARELAALYEAFTQDRPSPLPELPVQYPAFAQHQAGWLDQGLLDDQVAYWERRLAGLPVLQLPTDHPRPAVQRFRGARLTSTVDPEFAGALRSFAADHRATLFMALLAGFAVTLQRYTGLDDVPVGAPVANRTHSDLENLIGLFANSVVLRVDLSGEPDVRELLDRVRATTVDAYQNQVAPFETLVSRLGTRRDLSHNPLFQVMFTLETAAPRIDLAGLAIEPLAIEPGSEHFDLTVFWNEGGGDLTVTFRYNTDLFEEATIRRLWEHYQVLLRAMVADPGAAVAELPMATPDDLAEVAEWSTVDEPAGEPVAAHLLFEAQATRTPDAVALAAPGVELTYAELDARANDLALRLVAEGAGRGTVVGVLAPRSADQVVATLAVLKAGAAFLHLDPAHPRDRLALLAEDTGVRHVVLPGDLDVALPAEVLPVPLEGGAVAERLQVVPEPGDPAYVIYTSGSTGRPKGVAVPHGALAAYLQAMLEVTGAGPEDVYLQTASLTFSAAYRQVLLPLCSGGRVLVAPAEALREPLELFALARAHGVTVVDLVPSYWRAALPLLTGDAGLPAVRLVLSASEPLPGGVVDGWRRLFPAARHVNMYGQTETAGIVATFDVPDGYDTAGVVPVGRPIPGVRLHVLDDALRPVPPGLPGQIWAGGPTLGLGYVGDPALTEARFVPDPFSDEPGARLYATGDLGRWHDGVLEHRGRRDDQAKVRGFRVEPDEIVAVLDTHPGVADSAVLPVTDPDGHQRLVAYVVPAAGEDVTEPAALRSAIRAHLAQRLPDYLVPGAVVVLAELPRTAGGKLDRQALAAREIAPVTASPEQPLPPDGPARRLAELWASVLRVDAVGPHDNFFELGGDSILSIQIAARAAEQGLQLTSQQIFQHQTVAELAPVVRERRAAGEDPAATIGEVPLSPIQHWFFDQDQPEAHHWNMSLLLRANTGLDPDLLTEALRVVFAAHDALRLRFHRDEDSRWRQHYADDAEGVPIETADLSGIADEAAYRAEVTAICTRAQGSLDLTRGPLGRAVLLLGGDRPDHLLLVLHHFAVDGVTYRVLLDDLHRVHTQLSRGEPASLPPRSDSLKTWTEKLVEWAHRPETEARARDWIEAVPAERPGMPVDFPGGAGHNTAGSERAVTRYLSVDDTSALLRDVPRVYHARVDEVLFTALALAWRAWTGQPELLADREAHGREDVLADVDVTRTAGWFTTACPVLLSPGDGDPGAALLRVKEQLRTRSGQGLDFMALRYLNRRTAPLLAALPVPQVRLNYLGQFDQVVSAGSLLSLSDLDMGPERSPLGSRPHLLRVDAFVVADRLRFDVKYSENVHDRAAAEAFAAAYLDALRALVARGATAGGEFYSPSDFPDLDLSEGELASVLATLDDR</sequence>
<dbReference type="NCBIfam" id="TIGR01720">
    <property type="entry name" value="NRPS-para261"/>
    <property type="match status" value="1"/>
</dbReference>
<feature type="region of interest" description="Disordered" evidence="11">
    <location>
        <begin position="1"/>
        <end position="30"/>
    </location>
</feature>
<dbReference type="CDD" id="cd05930">
    <property type="entry name" value="A_NRPS"/>
    <property type="match status" value="1"/>
</dbReference>
<dbReference type="SUPFAM" id="SSF55469">
    <property type="entry name" value="FMN-dependent nitroreductase-like"/>
    <property type="match status" value="1"/>
</dbReference>
<dbReference type="PANTHER" id="PTHR45527:SF10">
    <property type="entry name" value="PYOCHELIN SYNTHASE PCHF"/>
    <property type="match status" value="1"/>
</dbReference>
<comment type="pathway">
    <text evidence="2">Siderophore biosynthesis; mycobactin biosynthesis.</text>
</comment>
<dbReference type="CDD" id="cd19534">
    <property type="entry name" value="E_NRPS"/>
    <property type="match status" value="1"/>
</dbReference>
<dbReference type="InterPro" id="IPR020051">
    <property type="entry name" value="SagB-type_dehydrogenase"/>
</dbReference>
<dbReference type="PROSITE" id="PS50075">
    <property type="entry name" value="CARRIER"/>
    <property type="match status" value="2"/>
</dbReference>
<evidence type="ECO:0000256" key="6">
    <source>
        <dbReference type="ARBA" id="ARBA00022553"/>
    </source>
</evidence>
<dbReference type="CDD" id="cd02142">
    <property type="entry name" value="McbC_SagB-like_oxidoreductase"/>
    <property type="match status" value="1"/>
</dbReference>
<dbReference type="PROSITE" id="PS00455">
    <property type="entry name" value="AMP_BINDING"/>
    <property type="match status" value="2"/>
</dbReference>
<dbReference type="Pfam" id="PF00550">
    <property type="entry name" value="PP-binding"/>
    <property type="match status" value="2"/>
</dbReference>
<evidence type="ECO:0000256" key="10">
    <source>
        <dbReference type="ARBA" id="ARBA00033440"/>
    </source>
</evidence>
<dbReference type="Proteomes" id="UP001304298">
    <property type="component" value="Unassembled WGS sequence"/>
</dbReference>
<dbReference type="InterPro" id="IPR010071">
    <property type="entry name" value="AA_adenyl_dom"/>
</dbReference>